<proteinExistence type="predicted"/>
<reference evidence="2 3" key="1">
    <citation type="journal article" date="2024" name="IMA Fungus">
        <title>IMA Genome - F19 : A genome assembly and annotation guide to empower mycologists, including annotated draft genome sequences of Ceratocystis pirilliformis, Diaporthe australafricana, Fusarium ophioides, Paecilomyces lecythidis, and Sporothrix stenoceras.</title>
        <authorList>
            <person name="Aylward J."/>
            <person name="Wilson A.M."/>
            <person name="Visagie C.M."/>
            <person name="Spraker J."/>
            <person name="Barnes I."/>
            <person name="Buitendag C."/>
            <person name="Ceriani C."/>
            <person name="Del Mar Angel L."/>
            <person name="du Plessis D."/>
            <person name="Fuchs T."/>
            <person name="Gasser K."/>
            <person name="Kramer D."/>
            <person name="Li W."/>
            <person name="Munsamy K."/>
            <person name="Piso A."/>
            <person name="Price J.L."/>
            <person name="Sonnekus B."/>
            <person name="Thomas C."/>
            <person name="van der Nest A."/>
            <person name="van Dijk A."/>
            <person name="van Heerden A."/>
            <person name="van Vuuren N."/>
            <person name="Yilmaz N."/>
            <person name="Duong T.A."/>
            <person name="van der Merwe N.A."/>
            <person name="Wingfield M.J."/>
            <person name="Wingfield B.D."/>
        </authorList>
    </citation>
    <scope>NUCLEOTIDE SEQUENCE [LARGE SCALE GENOMIC DNA]</scope>
    <source>
        <strain evidence="2 3">CMW 18300</strain>
    </source>
</reference>
<evidence type="ECO:0000313" key="3">
    <source>
        <dbReference type="Proteomes" id="UP001583177"/>
    </source>
</evidence>
<keyword evidence="3" id="KW-1185">Reference proteome</keyword>
<organism evidence="2 3">
    <name type="scientific">Diaporthe australafricana</name>
    <dbReference type="NCBI Taxonomy" id="127596"/>
    <lineage>
        <taxon>Eukaryota</taxon>
        <taxon>Fungi</taxon>
        <taxon>Dikarya</taxon>
        <taxon>Ascomycota</taxon>
        <taxon>Pezizomycotina</taxon>
        <taxon>Sordariomycetes</taxon>
        <taxon>Sordariomycetidae</taxon>
        <taxon>Diaporthales</taxon>
        <taxon>Diaporthaceae</taxon>
        <taxon>Diaporthe</taxon>
    </lineage>
</organism>
<name>A0ABR3WMB0_9PEZI</name>
<evidence type="ECO:0000313" key="2">
    <source>
        <dbReference type="EMBL" id="KAL1864597.1"/>
    </source>
</evidence>
<feature type="compositionally biased region" description="Polar residues" evidence="1">
    <location>
        <begin position="375"/>
        <end position="402"/>
    </location>
</feature>
<protein>
    <submittedName>
        <fullName evidence="2">Uncharacterized protein</fullName>
    </submittedName>
</protein>
<gene>
    <name evidence="2" type="ORF">Daus18300_007614</name>
</gene>
<evidence type="ECO:0000256" key="1">
    <source>
        <dbReference type="SAM" id="MobiDB-lite"/>
    </source>
</evidence>
<dbReference type="Proteomes" id="UP001583177">
    <property type="component" value="Unassembled WGS sequence"/>
</dbReference>
<feature type="region of interest" description="Disordered" evidence="1">
    <location>
        <begin position="375"/>
        <end position="436"/>
    </location>
</feature>
<dbReference type="EMBL" id="JAWRVE010000067">
    <property type="protein sequence ID" value="KAL1864597.1"/>
    <property type="molecule type" value="Genomic_DNA"/>
</dbReference>
<accession>A0ABR3WMB0</accession>
<comment type="caution">
    <text evidence="2">The sequence shown here is derived from an EMBL/GenBank/DDBJ whole genome shotgun (WGS) entry which is preliminary data.</text>
</comment>
<sequence>MDPKTSAEILAQKNPSLLCQWKGTSYENTKSRSESYDAVILNDKNTCVIKPWTDFSYDAIELAYGDLLTMEVPNFKKPNTPSTTPATGPAASNPTFAKARIQFQHPKTPQVKFTPDWAAYENTVRKRYHHDNTMQYDQRPDKFLVYSVGDSKLTEKWKSGWLAMTEAQATKVRGAPSFSKTLEGKPQPIRATVNVSEERILPLEQLAAYCRYAETRYFFLVTQEELVAFRVRRIDGKKLDIKDNANFVMKSKRPFAGFEYKSIPWGASGPKRLTVNLAIWALACMGMNDDHRAMEGPYNANIPARPLPGMVRLTHWIEGTGGYRNVISGRCIGKEAWAKLDTSFVQLTREGGYSRTETFYPGTVDSITQATSNLTLNQQPNRSRPSTPQPNAKLGQPSTTSPPRAPGPQKKGSGSGIPPATPGSASKPAMSKRTTTIGNKKYDVMIKDNTPWKIILDKTKNEMSTVHVEKGKKGYYFEGKDKKHVFFQLD</sequence>